<evidence type="ECO:0000313" key="8">
    <source>
        <dbReference type="Proteomes" id="UP000630353"/>
    </source>
</evidence>
<keyword evidence="4" id="KW-0238">DNA-binding</keyword>
<dbReference type="Gene3D" id="3.40.640.10">
    <property type="entry name" value="Type I PLP-dependent aspartate aminotransferase-like (Major domain)"/>
    <property type="match status" value="1"/>
</dbReference>
<dbReference type="CDD" id="cd07377">
    <property type="entry name" value="WHTH_GntR"/>
    <property type="match status" value="1"/>
</dbReference>
<dbReference type="AlphaFoldDB" id="A0A918XTV3"/>
<dbReference type="SUPFAM" id="SSF53383">
    <property type="entry name" value="PLP-dependent transferases"/>
    <property type="match status" value="1"/>
</dbReference>
<dbReference type="GO" id="GO:0003700">
    <property type="term" value="F:DNA-binding transcription factor activity"/>
    <property type="evidence" value="ECO:0007669"/>
    <property type="project" value="InterPro"/>
</dbReference>
<keyword evidence="3" id="KW-0805">Transcription regulation</keyword>
<keyword evidence="8" id="KW-1185">Reference proteome</keyword>
<dbReference type="SUPFAM" id="SSF46785">
    <property type="entry name" value="Winged helix' DNA-binding domain"/>
    <property type="match status" value="1"/>
</dbReference>
<comment type="similarity">
    <text evidence="1">In the C-terminal section; belongs to the class-I pyridoxal-phosphate-dependent aminotransferase family.</text>
</comment>
<keyword evidence="2" id="KW-0663">Pyridoxal phosphate</keyword>
<feature type="domain" description="HTH gntR-type" evidence="6">
    <location>
        <begin position="11"/>
        <end position="79"/>
    </location>
</feature>
<dbReference type="InterPro" id="IPR004839">
    <property type="entry name" value="Aminotransferase_I/II_large"/>
</dbReference>
<evidence type="ECO:0000313" key="7">
    <source>
        <dbReference type="EMBL" id="GHD53158.1"/>
    </source>
</evidence>
<evidence type="ECO:0000256" key="3">
    <source>
        <dbReference type="ARBA" id="ARBA00023015"/>
    </source>
</evidence>
<evidence type="ECO:0000256" key="1">
    <source>
        <dbReference type="ARBA" id="ARBA00005384"/>
    </source>
</evidence>
<dbReference type="InterPro" id="IPR051446">
    <property type="entry name" value="HTH_trans_reg/aminotransferase"/>
</dbReference>
<dbReference type="PROSITE" id="PS50949">
    <property type="entry name" value="HTH_GNTR"/>
    <property type="match status" value="1"/>
</dbReference>
<evidence type="ECO:0000256" key="4">
    <source>
        <dbReference type="ARBA" id="ARBA00023125"/>
    </source>
</evidence>
<dbReference type="CDD" id="cd00609">
    <property type="entry name" value="AAT_like"/>
    <property type="match status" value="1"/>
</dbReference>
<gene>
    <name evidence="7" type="ORF">GCM10017083_29530</name>
</gene>
<dbReference type="GO" id="GO:0030170">
    <property type="term" value="F:pyridoxal phosphate binding"/>
    <property type="evidence" value="ECO:0007669"/>
    <property type="project" value="InterPro"/>
</dbReference>
<protein>
    <submittedName>
        <fullName evidence="7">GntR family transcriptional regulator</fullName>
    </submittedName>
</protein>
<evidence type="ECO:0000259" key="6">
    <source>
        <dbReference type="PROSITE" id="PS50949"/>
    </source>
</evidence>
<dbReference type="Proteomes" id="UP000630353">
    <property type="component" value="Unassembled WGS sequence"/>
</dbReference>
<keyword evidence="5" id="KW-0804">Transcription</keyword>
<dbReference type="Gene3D" id="1.10.10.10">
    <property type="entry name" value="Winged helix-like DNA-binding domain superfamily/Winged helix DNA-binding domain"/>
    <property type="match status" value="1"/>
</dbReference>
<reference evidence="7" key="1">
    <citation type="journal article" date="2014" name="Int. J. Syst. Evol. Microbiol.">
        <title>Complete genome sequence of Corynebacterium casei LMG S-19264T (=DSM 44701T), isolated from a smear-ripened cheese.</title>
        <authorList>
            <consortium name="US DOE Joint Genome Institute (JGI-PGF)"/>
            <person name="Walter F."/>
            <person name="Albersmeier A."/>
            <person name="Kalinowski J."/>
            <person name="Ruckert C."/>
        </authorList>
    </citation>
    <scope>NUCLEOTIDE SEQUENCE</scope>
    <source>
        <strain evidence="7">KCTC 42651</strain>
    </source>
</reference>
<proteinExistence type="inferred from homology"/>
<dbReference type="InterPro" id="IPR036388">
    <property type="entry name" value="WH-like_DNA-bd_sf"/>
</dbReference>
<reference evidence="7" key="2">
    <citation type="submission" date="2020-09" db="EMBL/GenBank/DDBJ databases">
        <authorList>
            <person name="Sun Q."/>
            <person name="Kim S."/>
        </authorList>
    </citation>
    <scope>NUCLEOTIDE SEQUENCE</scope>
    <source>
        <strain evidence="7">KCTC 42651</strain>
    </source>
</reference>
<dbReference type="InterPro" id="IPR015424">
    <property type="entry name" value="PyrdxlP-dep_Trfase"/>
</dbReference>
<dbReference type="GO" id="GO:0003677">
    <property type="term" value="F:DNA binding"/>
    <property type="evidence" value="ECO:0007669"/>
    <property type="project" value="UniProtKB-KW"/>
</dbReference>
<evidence type="ECO:0000256" key="5">
    <source>
        <dbReference type="ARBA" id="ARBA00023163"/>
    </source>
</evidence>
<accession>A0A918XTV3</accession>
<dbReference type="SMART" id="SM00345">
    <property type="entry name" value="HTH_GNTR"/>
    <property type="match status" value="1"/>
</dbReference>
<name>A0A918XTV3_9PROT</name>
<dbReference type="InterPro" id="IPR015421">
    <property type="entry name" value="PyrdxlP-dep_Trfase_major"/>
</dbReference>
<dbReference type="EMBL" id="BMZS01000006">
    <property type="protein sequence ID" value="GHD53158.1"/>
    <property type="molecule type" value="Genomic_DNA"/>
</dbReference>
<dbReference type="PANTHER" id="PTHR46577:SF1">
    <property type="entry name" value="HTH-TYPE TRANSCRIPTIONAL REGULATORY PROTEIN GABR"/>
    <property type="match status" value="1"/>
</dbReference>
<organism evidence="7 8">
    <name type="scientific">Thalassobaculum fulvum</name>
    <dbReference type="NCBI Taxonomy" id="1633335"/>
    <lineage>
        <taxon>Bacteria</taxon>
        <taxon>Pseudomonadati</taxon>
        <taxon>Pseudomonadota</taxon>
        <taxon>Alphaproteobacteria</taxon>
        <taxon>Rhodospirillales</taxon>
        <taxon>Thalassobaculaceae</taxon>
        <taxon>Thalassobaculum</taxon>
    </lineage>
</organism>
<dbReference type="Pfam" id="PF00155">
    <property type="entry name" value="Aminotran_1_2"/>
    <property type="match status" value="1"/>
</dbReference>
<dbReference type="InterPro" id="IPR036390">
    <property type="entry name" value="WH_DNA-bd_sf"/>
</dbReference>
<evidence type="ECO:0000256" key="2">
    <source>
        <dbReference type="ARBA" id="ARBA00022898"/>
    </source>
</evidence>
<dbReference type="InterPro" id="IPR000524">
    <property type="entry name" value="Tscrpt_reg_HTH_GntR"/>
</dbReference>
<comment type="caution">
    <text evidence="7">The sequence shown here is derived from an EMBL/GenBank/DDBJ whole genome shotgun (WGS) entry which is preliminary data.</text>
</comment>
<sequence>MWCPDLSRHAGPAYCAIADAVGAAVASGRLAPGDRLPPQRDLAYRLGLSLNTVTRGYAEAIRRGYLDGAVGRGTYVRTPPADRPAAEGARAALTRPVAGPIDFANNLPFRGSAADALARTLAGLAADTALGALLDHKPDVALDRHAEAGRRWIATLGLDGSGRRVVLTSGAQHGLLVTLLALTRPGDAILVEELTYPPLLAIARRLGLHVFPVALDGEGVAPAALDELCRTTAARVLCCTPTLQTPTAVTMGAERRRAIADLAERHRLTVVEDDVFGFLPAARPAPLAAYAPDRTVLVASTSKSLAPGLRVGYLHAPERLEAALRSAVALSSWMPPPLMAEVATRWIEDGTAERLNAEQRAEARHRREMARAMLAGGVLAGSPDGFHLWLPLPDPWSPDGFEAAARRLGVEVRGGPRFAVDARARPAAVRLCLSHEIDRERVEIGLRTIARLLDGGYDADAFLV</sequence>
<dbReference type="PANTHER" id="PTHR46577">
    <property type="entry name" value="HTH-TYPE TRANSCRIPTIONAL REGULATORY PROTEIN GABR"/>
    <property type="match status" value="1"/>
</dbReference>
<dbReference type="Pfam" id="PF00392">
    <property type="entry name" value="GntR"/>
    <property type="match status" value="1"/>
</dbReference>